<reference evidence="1 2" key="1">
    <citation type="submission" date="2023-05" db="EMBL/GenBank/DDBJ databases">
        <title>A 100% complete, gapless, phased diploid assembly of the Scenedesmus obliquus UTEX 3031 genome.</title>
        <authorList>
            <person name="Biondi T.C."/>
            <person name="Hanschen E.R."/>
            <person name="Kwon T."/>
            <person name="Eng W."/>
            <person name="Kruse C.P.S."/>
            <person name="Koehler S.I."/>
            <person name="Kunde Y."/>
            <person name="Gleasner C.D."/>
            <person name="You Mak K.T."/>
            <person name="Polle J."/>
            <person name="Hovde B.T."/>
            <person name="Starkenburg S.R."/>
        </authorList>
    </citation>
    <scope>NUCLEOTIDE SEQUENCE [LARGE SCALE GENOMIC DNA]</scope>
    <source>
        <strain evidence="1 2">DOE0152z</strain>
    </source>
</reference>
<organism evidence="1 2">
    <name type="scientific">Tetradesmus obliquus</name>
    <name type="common">Green alga</name>
    <name type="synonym">Acutodesmus obliquus</name>
    <dbReference type="NCBI Taxonomy" id="3088"/>
    <lineage>
        <taxon>Eukaryota</taxon>
        <taxon>Viridiplantae</taxon>
        <taxon>Chlorophyta</taxon>
        <taxon>core chlorophytes</taxon>
        <taxon>Chlorophyceae</taxon>
        <taxon>CS clade</taxon>
        <taxon>Sphaeropleales</taxon>
        <taxon>Scenedesmaceae</taxon>
        <taxon>Tetradesmus</taxon>
    </lineage>
</organism>
<evidence type="ECO:0000313" key="2">
    <source>
        <dbReference type="Proteomes" id="UP001244341"/>
    </source>
</evidence>
<accession>A0ABY8U2C5</accession>
<gene>
    <name evidence="1" type="ORF">OEZ85_002236</name>
</gene>
<sequence length="88" mass="9907">MRDCHEAFYPSDGLEAKYAMAEERRGVMKFAAIAMYGLADDAVAQLFADSARWQKLRDLNSINTTLGDCKSFDFSKMANMRKYAAVIP</sequence>
<dbReference type="Proteomes" id="UP001244341">
    <property type="component" value="Chromosome 6b"/>
</dbReference>
<protein>
    <submittedName>
        <fullName evidence="1">Uncharacterized protein</fullName>
    </submittedName>
</protein>
<evidence type="ECO:0000313" key="1">
    <source>
        <dbReference type="EMBL" id="WIA15609.1"/>
    </source>
</evidence>
<name>A0ABY8U2C5_TETOB</name>
<keyword evidence="2" id="KW-1185">Reference proteome</keyword>
<proteinExistence type="predicted"/>
<dbReference type="EMBL" id="CP126213">
    <property type="protein sequence ID" value="WIA15609.1"/>
    <property type="molecule type" value="Genomic_DNA"/>
</dbReference>